<evidence type="ECO:0000313" key="10">
    <source>
        <dbReference type="EnsemblPlants" id="Bo7g031480.1"/>
    </source>
</evidence>
<dbReference type="GO" id="GO:0046983">
    <property type="term" value="F:protein dimerization activity"/>
    <property type="evidence" value="ECO:0007669"/>
    <property type="project" value="InterPro"/>
</dbReference>
<dbReference type="GO" id="GO:0005524">
    <property type="term" value="F:ATP binding"/>
    <property type="evidence" value="ECO:0007669"/>
    <property type="project" value="UniProtKB-KW"/>
</dbReference>
<dbReference type="GO" id="GO:0004797">
    <property type="term" value="F:thymidine kinase activity"/>
    <property type="evidence" value="ECO:0007669"/>
    <property type="project" value="UniProtKB-EC"/>
</dbReference>
<feature type="compositionally biased region" description="Basic and acidic residues" evidence="8">
    <location>
        <begin position="117"/>
        <end position="138"/>
    </location>
</feature>
<evidence type="ECO:0000256" key="3">
    <source>
        <dbReference type="ARBA" id="ARBA00022634"/>
    </source>
</evidence>
<dbReference type="InterPro" id="IPR001267">
    <property type="entry name" value="Thymidine_kinase"/>
</dbReference>
<dbReference type="EnsemblPlants" id="Bo7g031480.1">
    <property type="protein sequence ID" value="Bo7g031480.1"/>
    <property type="gene ID" value="Bo7g031480"/>
</dbReference>
<protein>
    <recommendedName>
        <fullName evidence="2">thymidine kinase</fullName>
        <ecNumber evidence="2">2.7.1.21</ecNumber>
    </recommendedName>
</protein>
<evidence type="ECO:0000256" key="2">
    <source>
        <dbReference type="ARBA" id="ARBA00012118"/>
    </source>
</evidence>
<sequence length="860" mass="99017">MVKSSMDTRYAKDSVVNHDGIGFPCLALTDLMSFPERFGHDTYNKKKFSVSHWRCPYEAQFFGDHYEFCCKVADVNGKTVTVAGLDGDQWRIHVVQGGVVKLNSMEKYFKKVPPPESDAKADDLPSNLGERKDKRKSPPIDNTDIEDLPSDPGERKDIMEYLSHQRDEVRRKYLTKGPCQPYGHTFKQILKSGSLRRFNPAWFDQYGSWLEYSISKERAFCLYCYLFKDEIRMQGGSDAFVKEGFNSWNKPDRLRTHMGKPPNSFHIIAAQKCEDLMNQNQSIVHALFKQDDKVKNEYRIRLTASIDASRFLLRQGLSFRGHFEKEEAVNKGNFLQLLKYTGEQNETISKVILSNAPGNNQMVSPLIQKDIVHSFAEEVRQAILEEIGHDVFGLLVDESADVSHKEQMGVVFRFVDKRGAIKERFIGVVHVRGQGYDGASNMRGEFNGLRSLVARENSSAYYVHCFAHQLQLVVVAVAKKHFDIADFFDMISTLLNVVGASCKRQDKFREIQREELEKQISSGRSLPRPANTRWGSHHKTLLRLEELFSTTIKVLEYVQEEGMDDLQKRQACGLLKYFHTFDCVFYLHLMLLILGLTANLSLALQEKDQNILNAMSLVESTKRELQKLRDDGWSLLMDKIASFCKKHNAGMLIMEDDFVNPKNPRKRSNITNMHHYKVNCFCTVLDLQIQEFNDRFTEVTTDLLICMAALSPTDSFYGFDKEKLMRLAKLYPEDFTYGEILSLEQQLDIYIDNIRRDERFKSVENLGDLSCLMVKTQKHIAHPLVYRLLKLVLTLPVATASVERCFSAMKLVKTAARNRIGDQFLSDCMVCFVEKELLDSVSNKKVIERFQKMNERRVVL</sequence>
<reference evidence="10" key="2">
    <citation type="submission" date="2015-03" db="UniProtKB">
        <authorList>
            <consortium name="EnsemblPlants"/>
        </authorList>
    </citation>
    <scope>IDENTIFICATION</scope>
</reference>
<dbReference type="eggNOG" id="KOG3125">
    <property type="taxonomic scope" value="Eukaryota"/>
</dbReference>
<evidence type="ECO:0000256" key="7">
    <source>
        <dbReference type="ARBA" id="ARBA00022840"/>
    </source>
</evidence>
<dbReference type="AlphaFoldDB" id="A0A0D3D4W0"/>
<keyword evidence="7" id="KW-0067">ATP-binding</keyword>
<dbReference type="InterPro" id="IPR008906">
    <property type="entry name" value="HATC_C_dom"/>
</dbReference>
<evidence type="ECO:0000256" key="1">
    <source>
        <dbReference type="ARBA" id="ARBA00007587"/>
    </source>
</evidence>
<accession>A0A0D3D4W0</accession>
<dbReference type="InterPro" id="IPR025398">
    <property type="entry name" value="DUF4371"/>
</dbReference>
<evidence type="ECO:0000256" key="6">
    <source>
        <dbReference type="ARBA" id="ARBA00022777"/>
    </source>
</evidence>
<organism evidence="10 11">
    <name type="scientific">Brassica oleracea var. oleracea</name>
    <dbReference type="NCBI Taxonomy" id="109376"/>
    <lineage>
        <taxon>Eukaryota</taxon>
        <taxon>Viridiplantae</taxon>
        <taxon>Streptophyta</taxon>
        <taxon>Embryophyta</taxon>
        <taxon>Tracheophyta</taxon>
        <taxon>Spermatophyta</taxon>
        <taxon>Magnoliopsida</taxon>
        <taxon>eudicotyledons</taxon>
        <taxon>Gunneridae</taxon>
        <taxon>Pentapetalae</taxon>
        <taxon>rosids</taxon>
        <taxon>malvids</taxon>
        <taxon>Brassicales</taxon>
        <taxon>Brassicaceae</taxon>
        <taxon>Brassiceae</taxon>
        <taxon>Brassica</taxon>
    </lineage>
</organism>
<dbReference type="GO" id="GO:0071897">
    <property type="term" value="P:DNA biosynthetic process"/>
    <property type="evidence" value="ECO:0007669"/>
    <property type="project" value="UniProtKB-KW"/>
</dbReference>
<comment type="similarity">
    <text evidence="1">Belongs to the thymidine kinase family.</text>
</comment>
<dbReference type="PANTHER" id="PTHR11697:SF230">
    <property type="entry name" value="ZINC FINGER, MYM DOMAIN CONTAINING 1"/>
    <property type="match status" value="1"/>
</dbReference>
<reference evidence="10 11" key="1">
    <citation type="journal article" date="2014" name="Genome Biol.">
        <title>Transcriptome and methylome profiling reveals relics of genome dominance in the mesopolyploid Brassica oleracea.</title>
        <authorList>
            <person name="Parkin I.A."/>
            <person name="Koh C."/>
            <person name="Tang H."/>
            <person name="Robinson S.J."/>
            <person name="Kagale S."/>
            <person name="Clarke W.E."/>
            <person name="Town C.D."/>
            <person name="Nixon J."/>
            <person name="Krishnakumar V."/>
            <person name="Bidwell S.L."/>
            <person name="Denoeud F."/>
            <person name="Belcram H."/>
            <person name="Links M.G."/>
            <person name="Just J."/>
            <person name="Clarke C."/>
            <person name="Bender T."/>
            <person name="Huebert T."/>
            <person name="Mason A.S."/>
            <person name="Pires J.C."/>
            <person name="Barker G."/>
            <person name="Moore J."/>
            <person name="Walley P.G."/>
            <person name="Manoli S."/>
            <person name="Batley J."/>
            <person name="Edwards D."/>
            <person name="Nelson M.N."/>
            <person name="Wang X."/>
            <person name="Paterson A.H."/>
            <person name="King G."/>
            <person name="Bancroft I."/>
            <person name="Chalhoub B."/>
            <person name="Sharpe A.G."/>
        </authorList>
    </citation>
    <scope>NUCLEOTIDE SEQUENCE</scope>
    <source>
        <strain evidence="10 11">cv. TO1000</strain>
    </source>
</reference>
<dbReference type="Pfam" id="PF05699">
    <property type="entry name" value="Dimer_Tnp_hAT"/>
    <property type="match status" value="1"/>
</dbReference>
<keyword evidence="3" id="KW-0237">DNA synthesis</keyword>
<dbReference type="InterPro" id="IPR012337">
    <property type="entry name" value="RNaseH-like_sf"/>
</dbReference>
<dbReference type="Pfam" id="PF00265">
    <property type="entry name" value="TK"/>
    <property type="match status" value="1"/>
</dbReference>
<keyword evidence="6" id="KW-0418">Kinase</keyword>
<evidence type="ECO:0000256" key="8">
    <source>
        <dbReference type="SAM" id="MobiDB-lite"/>
    </source>
</evidence>
<evidence type="ECO:0000256" key="4">
    <source>
        <dbReference type="ARBA" id="ARBA00022679"/>
    </source>
</evidence>
<proteinExistence type="inferred from homology"/>
<feature type="region of interest" description="Disordered" evidence="8">
    <location>
        <begin position="111"/>
        <end position="154"/>
    </location>
</feature>
<dbReference type="HOGENOM" id="CLU_006175_5_3_1"/>
<dbReference type="SMART" id="SM00597">
    <property type="entry name" value="ZnF_TTF"/>
    <property type="match status" value="1"/>
</dbReference>
<dbReference type="InterPro" id="IPR055298">
    <property type="entry name" value="AtLOH3-like"/>
</dbReference>
<dbReference type="Gramene" id="Bo7g031480.1">
    <property type="protein sequence ID" value="Bo7g031480.1"/>
    <property type="gene ID" value="Bo7g031480"/>
</dbReference>
<keyword evidence="11" id="KW-1185">Reference proteome</keyword>
<dbReference type="Gene3D" id="3.40.50.300">
    <property type="entry name" value="P-loop containing nucleotide triphosphate hydrolases"/>
    <property type="match status" value="1"/>
</dbReference>
<evidence type="ECO:0000259" key="9">
    <source>
        <dbReference type="SMART" id="SM00597"/>
    </source>
</evidence>
<keyword evidence="5" id="KW-0547">Nucleotide-binding</keyword>
<dbReference type="PANTHER" id="PTHR11697">
    <property type="entry name" value="GENERAL TRANSCRIPTION FACTOR 2-RELATED ZINC FINGER PROTEIN"/>
    <property type="match status" value="1"/>
</dbReference>
<dbReference type="Pfam" id="PF14291">
    <property type="entry name" value="DUF4371"/>
    <property type="match status" value="1"/>
</dbReference>
<keyword evidence="4" id="KW-0808">Transferase</keyword>
<dbReference type="Proteomes" id="UP000032141">
    <property type="component" value="Chromosome C7"/>
</dbReference>
<dbReference type="InterPro" id="IPR006580">
    <property type="entry name" value="Znf_TTF"/>
</dbReference>
<evidence type="ECO:0000313" key="11">
    <source>
        <dbReference type="Proteomes" id="UP000032141"/>
    </source>
</evidence>
<evidence type="ECO:0000256" key="5">
    <source>
        <dbReference type="ARBA" id="ARBA00022741"/>
    </source>
</evidence>
<dbReference type="OMA" id="CGASENR"/>
<dbReference type="SUPFAM" id="SSF52540">
    <property type="entry name" value="P-loop containing nucleoside triphosphate hydrolases"/>
    <property type="match status" value="1"/>
</dbReference>
<feature type="domain" description="TTF-type" evidence="9">
    <location>
        <begin position="194"/>
        <end position="289"/>
    </location>
</feature>
<dbReference type="EC" id="2.7.1.21" evidence="2"/>
<dbReference type="InterPro" id="IPR027417">
    <property type="entry name" value="P-loop_NTPase"/>
</dbReference>
<name>A0A0D3D4W0_BRAOL</name>
<dbReference type="SUPFAM" id="SSF53098">
    <property type="entry name" value="Ribonuclease H-like"/>
    <property type="match status" value="1"/>
</dbReference>